<feature type="transmembrane region" description="Helical" evidence="2">
    <location>
        <begin position="340"/>
        <end position="358"/>
    </location>
</feature>
<evidence type="ECO:0008006" key="5">
    <source>
        <dbReference type="Google" id="ProtNLM"/>
    </source>
</evidence>
<accession>A0ABV2YNY7</accession>
<protein>
    <recommendedName>
        <fullName evidence="5">ABC transporter permease</fullName>
    </recommendedName>
</protein>
<dbReference type="Proteomes" id="UP001550850">
    <property type="component" value="Unassembled WGS sequence"/>
</dbReference>
<dbReference type="EMBL" id="JBEZUR010000058">
    <property type="protein sequence ID" value="MEU3557442.1"/>
    <property type="molecule type" value="Genomic_DNA"/>
</dbReference>
<reference evidence="3 4" key="1">
    <citation type="submission" date="2024-06" db="EMBL/GenBank/DDBJ databases">
        <title>The Natural Products Discovery Center: Release of the First 8490 Sequenced Strains for Exploring Actinobacteria Biosynthetic Diversity.</title>
        <authorList>
            <person name="Kalkreuter E."/>
            <person name="Kautsar S.A."/>
            <person name="Yang D."/>
            <person name="Bader C.D."/>
            <person name="Teijaro C.N."/>
            <person name="Fluegel L."/>
            <person name="Davis C.M."/>
            <person name="Simpson J.R."/>
            <person name="Lauterbach L."/>
            <person name="Steele A.D."/>
            <person name="Gui C."/>
            <person name="Meng S."/>
            <person name="Li G."/>
            <person name="Viehrig K."/>
            <person name="Ye F."/>
            <person name="Su P."/>
            <person name="Kiefer A.F."/>
            <person name="Nichols A."/>
            <person name="Cepeda A.J."/>
            <person name="Yan W."/>
            <person name="Fan B."/>
            <person name="Jiang Y."/>
            <person name="Adhikari A."/>
            <person name="Zheng C.-J."/>
            <person name="Schuster L."/>
            <person name="Cowan T.M."/>
            <person name="Smanski M.J."/>
            <person name="Chevrette M.G."/>
            <person name="De Carvalho L.P.S."/>
            <person name="Shen B."/>
        </authorList>
    </citation>
    <scope>NUCLEOTIDE SEQUENCE [LARGE SCALE GENOMIC DNA]</scope>
    <source>
        <strain evidence="3 4">NPDC038104</strain>
    </source>
</reference>
<feature type="transmembrane region" description="Helical" evidence="2">
    <location>
        <begin position="37"/>
        <end position="58"/>
    </location>
</feature>
<feature type="transmembrane region" description="Helical" evidence="2">
    <location>
        <begin position="224"/>
        <end position="243"/>
    </location>
</feature>
<feature type="transmembrane region" description="Helical" evidence="2">
    <location>
        <begin position="102"/>
        <end position="124"/>
    </location>
</feature>
<feature type="transmembrane region" description="Helical" evidence="2">
    <location>
        <begin position="145"/>
        <end position="168"/>
    </location>
</feature>
<dbReference type="RefSeq" id="WP_159105516.1">
    <property type="nucleotide sequence ID" value="NZ_BEVZ01000001.1"/>
</dbReference>
<feature type="transmembrane region" description="Helical" evidence="2">
    <location>
        <begin position="194"/>
        <end position="217"/>
    </location>
</feature>
<keyword evidence="2" id="KW-0812">Transmembrane</keyword>
<keyword evidence="2" id="KW-1133">Transmembrane helix</keyword>
<sequence length="363" mass="38803">MTTTLTPPAPSEASGVPPAPVKAPGGAAWAVYRVHRWALWVWIAYVALGAGLLLWAWGPASNGIAAQLEACPPVTTSLPRSCAEGLSEYLATVDTYRGALRLGFYLIVVAPLLVGGWAAASLTAREEETGTTRLAWSQSVTPARWLTAKLVLPAVAVTAGMTLLLWLYRLGHQAGEGGHITRWLGGRSLWGEDVFTGTGVVMVPRILCAVAVGVLLGLLFRRTLASLGAGAALMASGTVWFLANRHLLWPDEIRYGYKLADPSPRWYATADEWPLDSGAVTASGDLVGYDGSCLDAVHPSEGPAGDTGDFYACLKERGLTDVWATYHPTSHFWPLQLVESGIWLAVAALAVVLSYRVLRRRTA</sequence>
<evidence type="ECO:0000256" key="2">
    <source>
        <dbReference type="SAM" id="Phobius"/>
    </source>
</evidence>
<gene>
    <name evidence="3" type="ORF">AB0E65_24995</name>
</gene>
<keyword evidence="2" id="KW-0472">Membrane</keyword>
<comment type="caution">
    <text evidence="3">The sequence shown here is derived from an EMBL/GenBank/DDBJ whole genome shotgun (WGS) entry which is preliminary data.</text>
</comment>
<proteinExistence type="predicted"/>
<evidence type="ECO:0000256" key="1">
    <source>
        <dbReference type="SAM" id="MobiDB-lite"/>
    </source>
</evidence>
<keyword evidence="4" id="KW-1185">Reference proteome</keyword>
<name>A0ABV2YNY7_9ACTN</name>
<evidence type="ECO:0000313" key="4">
    <source>
        <dbReference type="Proteomes" id="UP001550850"/>
    </source>
</evidence>
<evidence type="ECO:0000313" key="3">
    <source>
        <dbReference type="EMBL" id="MEU3557442.1"/>
    </source>
</evidence>
<feature type="region of interest" description="Disordered" evidence="1">
    <location>
        <begin position="1"/>
        <end position="20"/>
    </location>
</feature>
<organism evidence="3 4">
    <name type="scientific">Streptomyces fragilis</name>
    <dbReference type="NCBI Taxonomy" id="67301"/>
    <lineage>
        <taxon>Bacteria</taxon>
        <taxon>Bacillati</taxon>
        <taxon>Actinomycetota</taxon>
        <taxon>Actinomycetes</taxon>
        <taxon>Kitasatosporales</taxon>
        <taxon>Streptomycetaceae</taxon>
        <taxon>Streptomyces</taxon>
    </lineage>
</organism>